<dbReference type="RefSeq" id="WP_084684102.1">
    <property type="nucleotide sequence ID" value="NZ_CAMIFG010000062.1"/>
</dbReference>
<comment type="caution">
    <text evidence="1">The sequence shown here is derived from an EMBL/GenBank/DDBJ whole genome shotgun (WGS) entry which is preliminary data.</text>
</comment>
<gene>
    <name evidence="1" type="ORF">CN97_16855</name>
</gene>
<dbReference type="SMART" id="SM00382">
    <property type="entry name" value="AAA"/>
    <property type="match status" value="1"/>
</dbReference>
<dbReference type="InterPro" id="IPR017871">
    <property type="entry name" value="ABC_transporter-like_CS"/>
</dbReference>
<dbReference type="EMBL" id="JGYG01000006">
    <property type="protein sequence ID" value="KFI29332.1"/>
    <property type="molecule type" value="Genomic_DNA"/>
</dbReference>
<dbReference type="InterPro" id="IPR003593">
    <property type="entry name" value="AAA+_ATPase"/>
</dbReference>
<name>A0A086Y4Y2_9RHOB</name>
<dbReference type="Proteomes" id="UP000028826">
    <property type="component" value="Unassembled WGS sequence"/>
</dbReference>
<dbReference type="GO" id="GO:0055085">
    <property type="term" value="P:transmembrane transport"/>
    <property type="evidence" value="ECO:0007669"/>
    <property type="project" value="UniProtKB-ARBA"/>
</dbReference>
<dbReference type="OrthoDB" id="9784450at2"/>
<dbReference type="PROSITE" id="PS00211">
    <property type="entry name" value="ABC_TRANSPORTER_1"/>
    <property type="match status" value="1"/>
</dbReference>
<dbReference type="AlphaFoldDB" id="A0A086Y4Y2"/>
<evidence type="ECO:0000313" key="2">
    <source>
        <dbReference type="Proteomes" id="UP000028826"/>
    </source>
</evidence>
<dbReference type="Pfam" id="PF00005">
    <property type="entry name" value="ABC_tran"/>
    <property type="match status" value="1"/>
</dbReference>
<keyword evidence="2" id="KW-1185">Reference proteome</keyword>
<dbReference type="PROSITE" id="PS50893">
    <property type="entry name" value="ABC_TRANSPORTER_2"/>
    <property type="match status" value="1"/>
</dbReference>
<dbReference type="GO" id="GO:0005524">
    <property type="term" value="F:ATP binding"/>
    <property type="evidence" value="ECO:0007669"/>
    <property type="project" value="UniProtKB-KW"/>
</dbReference>
<dbReference type="PANTHER" id="PTHR43776:SF5">
    <property type="entry name" value="ATPASE COMPONENT OF ABC-TYPE TRANSPORT SYSTEM"/>
    <property type="match status" value="1"/>
</dbReference>
<keyword evidence="1" id="KW-0067">ATP-binding</keyword>
<dbReference type="Gene3D" id="3.40.50.300">
    <property type="entry name" value="P-loop containing nucleotide triphosphate hydrolases"/>
    <property type="match status" value="1"/>
</dbReference>
<dbReference type="PANTHER" id="PTHR43776">
    <property type="entry name" value="TRANSPORT ATP-BINDING PROTEIN"/>
    <property type="match status" value="1"/>
</dbReference>
<reference evidence="1 2" key="1">
    <citation type="submission" date="2014-03" db="EMBL/GenBank/DDBJ databases">
        <title>Genome of Haematobacter massiliensis CCUG 47968.</title>
        <authorList>
            <person name="Wang D."/>
            <person name="Wang G."/>
        </authorList>
    </citation>
    <scope>NUCLEOTIDE SEQUENCE [LARGE SCALE GENOMIC DNA]</scope>
    <source>
        <strain evidence="1 2">CCUG 47968</strain>
    </source>
</reference>
<dbReference type="GO" id="GO:0016887">
    <property type="term" value="F:ATP hydrolysis activity"/>
    <property type="evidence" value="ECO:0007669"/>
    <property type="project" value="InterPro"/>
</dbReference>
<dbReference type="InterPro" id="IPR027417">
    <property type="entry name" value="P-loop_NTPase"/>
</dbReference>
<dbReference type="eggNOG" id="COG1124">
    <property type="taxonomic scope" value="Bacteria"/>
</dbReference>
<evidence type="ECO:0000313" key="1">
    <source>
        <dbReference type="EMBL" id="KFI29332.1"/>
    </source>
</evidence>
<keyword evidence="1" id="KW-0547">Nucleotide-binding</keyword>
<protein>
    <submittedName>
        <fullName evidence="1">Nickel ABC transporter ATP-binding protein</fullName>
    </submittedName>
</protein>
<dbReference type="InterPro" id="IPR003439">
    <property type="entry name" value="ABC_transporter-like_ATP-bd"/>
</dbReference>
<organism evidence="1 2">
    <name type="scientific">Haematobacter massiliensis</name>
    <dbReference type="NCBI Taxonomy" id="195105"/>
    <lineage>
        <taxon>Bacteria</taxon>
        <taxon>Pseudomonadati</taxon>
        <taxon>Pseudomonadota</taxon>
        <taxon>Alphaproteobacteria</taxon>
        <taxon>Rhodobacterales</taxon>
        <taxon>Paracoccaceae</taxon>
        <taxon>Haematobacter</taxon>
    </lineage>
</organism>
<dbReference type="InterPro" id="IPR050319">
    <property type="entry name" value="ABC_transp_ATP-bind"/>
</dbReference>
<accession>A0A086Y4Y2</accession>
<dbReference type="SUPFAM" id="SSF52540">
    <property type="entry name" value="P-loop containing nucleoside triphosphate hydrolases"/>
    <property type="match status" value="1"/>
</dbReference>
<sequence length="215" mass="22684">MLEARALALSHGGAPLIRGLSLRLQPGDVLGVEGPSGSGKTTLGRALAGLHHPVGGEVLLNGRAPHRGAVQYLHPEPGQAMNPRWRIARIVAEAGRPDPAVAAALGIRSDWAERFPHELSGGELQRVSLLRALTAGPAYLVADEITAPLDPVAQARIWRALLAVASARGIGILAISHDAPLLDRIAGERLCLPPPAALRTGGVAHYFRRCRQLFS</sequence>
<proteinExistence type="predicted"/>
<dbReference type="STRING" id="195105.CN97_16855"/>